<dbReference type="EMBL" id="JARYZI010000007">
    <property type="protein sequence ID" value="MDH8678854.1"/>
    <property type="molecule type" value="Genomic_DNA"/>
</dbReference>
<dbReference type="EC" id="3.5.4.4" evidence="3"/>
<dbReference type="InterPro" id="IPR001365">
    <property type="entry name" value="A_deaminase_dom"/>
</dbReference>
<dbReference type="RefSeq" id="WP_281094742.1">
    <property type="nucleotide sequence ID" value="NZ_JARYZI010000007.1"/>
</dbReference>
<evidence type="ECO:0000256" key="4">
    <source>
        <dbReference type="ARBA" id="ARBA00022723"/>
    </source>
</evidence>
<evidence type="ECO:0000256" key="1">
    <source>
        <dbReference type="ARBA" id="ARBA00001947"/>
    </source>
</evidence>
<name>A0ABT6NEK3_9FIRM</name>
<comment type="similarity">
    <text evidence="2">Belongs to the metallo-dependent hydrolases superfamily. Adenosine and AMP deaminases family.</text>
</comment>
<proteinExistence type="inferred from homology"/>
<evidence type="ECO:0000256" key="3">
    <source>
        <dbReference type="ARBA" id="ARBA00012784"/>
    </source>
</evidence>
<comment type="caution">
    <text evidence="8">The sequence shown here is derived from an EMBL/GenBank/DDBJ whole genome shotgun (WGS) entry which is preliminary data.</text>
</comment>
<dbReference type="InterPro" id="IPR032466">
    <property type="entry name" value="Metal_Hydrolase"/>
</dbReference>
<evidence type="ECO:0000256" key="6">
    <source>
        <dbReference type="ARBA" id="ARBA00022833"/>
    </source>
</evidence>
<reference evidence="8 9" key="1">
    <citation type="submission" date="2023-04" db="EMBL/GenBank/DDBJ databases">
        <title>Fusibacter bizertensis strain WBS, isolated from littoral bottom sediments of the Arctic seas - biochemical and genomic analysis.</title>
        <authorList>
            <person name="Brioukhanov A.L."/>
        </authorList>
    </citation>
    <scope>NUCLEOTIDE SEQUENCE [LARGE SCALE GENOMIC DNA]</scope>
    <source>
        <strain evidence="8 9">WBS</strain>
    </source>
</reference>
<dbReference type="Proteomes" id="UP001158045">
    <property type="component" value="Unassembled WGS sequence"/>
</dbReference>
<organism evidence="8 9">
    <name type="scientific">Fusibacter bizertensis</name>
    <dbReference type="NCBI Taxonomy" id="1488331"/>
    <lineage>
        <taxon>Bacteria</taxon>
        <taxon>Bacillati</taxon>
        <taxon>Bacillota</taxon>
        <taxon>Clostridia</taxon>
        <taxon>Eubacteriales</taxon>
        <taxon>Eubacteriales Family XII. Incertae Sedis</taxon>
        <taxon>Fusibacter</taxon>
    </lineage>
</organism>
<evidence type="ECO:0000313" key="9">
    <source>
        <dbReference type="Proteomes" id="UP001158045"/>
    </source>
</evidence>
<dbReference type="PANTHER" id="PTHR11409:SF43">
    <property type="entry name" value="ADENOSINE DEAMINASE"/>
    <property type="match status" value="1"/>
</dbReference>
<accession>A0ABT6NEK3</accession>
<gene>
    <name evidence="8" type="primary">add</name>
    <name evidence="8" type="ORF">QE109_11880</name>
</gene>
<dbReference type="Gene3D" id="3.20.20.140">
    <property type="entry name" value="Metal-dependent hydrolases"/>
    <property type="match status" value="1"/>
</dbReference>
<dbReference type="NCBIfam" id="TIGR01430">
    <property type="entry name" value="aden_deam"/>
    <property type="match status" value="1"/>
</dbReference>
<keyword evidence="9" id="KW-1185">Reference proteome</keyword>
<dbReference type="SUPFAM" id="SSF51556">
    <property type="entry name" value="Metallo-dependent hydrolases"/>
    <property type="match status" value="1"/>
</dbReference>
<dbReference type="Pfam" id="PF00962">
    <property type="entry name" value="A_deaminase"/>
    <property type="match status" value="1"/>
</dbReference>
<dbReference type="InterPro" id="IPR006330">
    <property type="entry name" value="Ado/ade_deaminase"/>
</dbReference>
<feature type="domain" description="Adenosine deaminase" evidence="7">
    <location>
        <begin position="13"/>
        <end position="337"/>
    </location>
</feature>
<evidence type="ECO:0000256" key="2">
    <source>
        <dbReference type="ARBA" id="ARBA00006676"/>
    </source>
</evidence>
<evidence type="ECO:0000256" key="5">
    <source>
        <dbReference type="ARBA" id="ARBA00022801"/>
    </source>
</evidence>
<dbReference type="PANTHER" id="PTHR11409">
    <property type="entry name" value="ADENOSINE DEAMINASE"/>
    <property type="match status" value="1"/>
</dbReference>
<comment type="cofactor">
    <cofactor evidence="1">
        <name>Zn(2+)</name>
        <dbReference type="ChEBI" id="CHEBI:29105"/>
    </cofactor>
</comment>
<dbReference type="GO" id="GO:0016787">
    <property type="term" value="F:hydrolase activity"/>
    <property type="evidence" value="ECO:0007669"/>
    <property type="project" value="UniProtKB-KW"/>
</dbReference>
<keyword evidence="4" id="KW-0479">Metal-binding</keyword>
<sequence>MQKLIKENFIKYPKIELHCHLDGSLRAETVLAWLSEYQTDQGNDLDILHFDNIRDQLVAPRDCDSLDTYLKRFDLPIKLLQTKAHLFRATYELMEDAAKENVKYIEIRFAPHLHQENGLTLVEVIESVLSGLKAAEEEFEIKGNLILSYLRNTEVLGIYDMINAGKNFIGKGVVALDLCGGERDRFSSRFEEAFKYGRSLGYEVTIHAGETGIAENIVDAIELLGAKRIGHGVAMFSDDNIRKFVKDAGVSVECCPTSNLQTKAITHMSMHPIKGYFDDGILVTINTDNRTVSDTTVSNEFYQLYKNFDWQEKHWIEIYDKSIDASFADSRTKEELKHFLLKHF</sequence>
<evidence type="ECO:0000259" key="7">
    <source>
        <dbReference type="Pfam" id="PF00962"/>
    </source>
</evidence>
<protein>
    <recommendedName>
        <fullName evidence="3">adenosine deaminase</fullName>
        <ecNumber evidence="3">3.5.4.4</ecNumber>
    </recommendedName>
</protein>
<keyword evidence="6" id="KW-0862">Zinc</keyword>
<evidence type="ECO:0000313" key="8">
    <source>
        <dbReference type="EMBL" id="MDH8678854.1"/>
    </source>
</evidence>
<keyword evidence="5 8" id="KW-0378">Hydrolase</keyword>